<dbReference type="Gene3D" id="2.20.28.50">
    <property type="entry name" value="degv family protein"/>
    <property type="match status" value="1"/>
</dbReference>
<sequence>MNIKILGDSCCDLTDELRRKMNVKLIPLTIHVDDDSYIDDDTLDTKELLKKMKESTNSPKTACPSPQEYIKEYEGEESVFVVTLSSKLSGSYNSAVLAKNILLEEIKDKFIHVFDSKSASSGEALISMKIFELAKNGYDNNQIVEKVDQYISEMKTLFVLESLDNLIKAGRISTLKGKLASMLSIVPIMKATNDGEIDLFEKVRGSKKAFKRLLDAIGEQGEKLEEKILGITHCNCLEKALEFKEEVMKKYNFKDIIIFETKGISTVYADDGGLIISF</sequence>
<dbReference type="InterPro" id="IPR043168">
    <property type="entry name" value="DegV_C"/>
</dbReference>
<keyword evidence="1" id="KW-0446">Lipid-binding</keyword>
<dbReference type="HOGENOM" id="CLU_048251_2_1_9"/>
<dbReference type="Gene3D" id="3.40.50.10440">
    <property type="entry name" value="Dihydroxyacetone kinase, domain 1"/>
    <property type="match status" value="1"/>
</dbReference>
<dbReference type="OrthoDB" id="2138472at2"/>
<dbReference type="Gene3D" id="3.30.1180.10">
    <property type="match status" value="1"/>
</dbReference>
<dbReference type="GO" id="GO:0008289">
    <property type="term" value="F:lipid binding"/>
    <property type="evidence" value="ECO:0007669"/>
    <property type="project" value="UniProtKB-KW"/>
</dbReference>
<dbReference type="PANTHER" id="PTHR33434:SF2">
    <property type="entry name" value="FATTY ACID-BINDING PROTEIN TM_1468"/>
    <property type="match status" value="1"/>
</dbReference>
<evidence type="ECO:0000256" key="1">
    <source>
        <dbReference type="ARBA" id="ARBA00023121"/>
    </source>
</evidence>
<dbReference type="RefSeq" id="WP_014966839.1">
    <property type="nucleotide sequence ID" value="NC_018664.1"/>
</dbReference>
<dbReference type="Proteomes" id="UP000006094">
    <property type="component" value="Chromosome"/>
</dbReference>
<dbReference type="EMBL" id="CP003326">
    <property type="protein sequence ID" value="AFS77702.1"/>
    <property type="molecule type" value="Genomic_DNA"/>
</dbReference>
<dbReference type="InterPro" id="IPR003797">
    <property type="entry name" value="DegV"/>
</dbReference>
<gene>
    <name evidence="2" type="ordered locus">Curi_c06290</name>
</gene>
<evidence type="ECO:0000313" key="3">
    <source>
        <dbReference type="Proteomes" id="UP000006094"/>
    </source>
</evidence>
<dbReference type="InterPro" id="IPR050270">
    <property type="entry name" value="DegV_domain_contain"/>
</dbReference>
<dbReference type="AlphaFoldDB" id="K0AY56"/>
<dbReference type="Pfam" id="PF02645">
    <property type="entry name" value="DegV"/>
    <property type="match status" value="1"/>
</dbReference>
<dbReference type="NCBIfam" id="TIGR00762">
    <property type="entry name" value="DegV"/>
    <property type="match status" value="1"/>
</dbReference>
<dbReference type="PANTHER" id="PTHR33434">
    <property type="entry name" value="DEGV DOMAIN-CONTAINING PROTEIN DR_1986-RELATED"/>
    <property type="match status" value="1"/>
</dbReference>
<keyword evidence="3" id="KW-1185">Reference proteome</keyword>
<dbReference type="PROSITE" id="PS51482">
    <property type="entry name" value="DEGV"/>
    <property type="match status" value="1"/>
</dbReference>
<reference evidence="2 3" key="1">
    <citation type="journal article" date="2012" name="PLoS ONE">
        <title>The purine-utilizing bacterium Clostridium acidurici 9a: a genome-guided metabolic reconsideration.</title>
        <authorList>
            <person name="Hartwich K."/>
            <person name="Poehlein A."/>
            <person name="Daniel R."/>
        </authorList>
    </citation>
    <scope>NUCLEOTIDE SEQUENCE [LARGE SCALE GENOMIC DNA]</scope>
    <source>
        <strain evidence="3">ATCC 7906 / DSM 604 / BCRC 14475 / CIP 104303 / KCTC 5404 / NCIMB 10678 / 9a</strain>
    </source>
</reference>
<dbReference type="SUPFAM" id="SSF82549">
    <property type="entry name" value="DAK1/DegV-like"/>
    <property type="match status" value="1"/>
</dbReference>
<evidence type="ECO:0000313" key="2">
    <source>
        <dbReference type="EMBL" id="AFS77702.1"/>
    </source>
</evidence>
<accession>K0AY56</accession>
<organism evidence="2 3">
    <name type="scientific">Gottschalkia acidurici (strain ATCC 7906 / DSM 604 / BCRC 14475 / CIP 104303 / KCTC 5404 / NCIMB 10678 / 9a)</name>
    <name type="common">Clostridium acidurici</name>
    <dbReference type="NCBI Taxonomy" id="1128398"/>
    <lineage>
        <taxon>Bacteria</taxon>
        <taxon>Bacillati</taxon>
        <taxon>Bacillota</taxon>
        <taxon>Tissierellia</taxon>
        <taxon>Tissierellales</taxon>
        <taxon>Gottschalkiaceae</taxon>
        <taxon>Gottschalkia</taxon>
    </lineage>
</organism>
<name>K0AY56_GOTA9</name>
<dbReference type="STRING" id="1128398.Curi_c06290"/>
<dbReference type="eggNOG" id="COG1307">
    <property type="taxonomic scope" value="Bacteria"/>
</dbReference>
<proteinExistence type="predicted"/>
<protein>
    <submittedName>
        <fullName evidence="2">DegV domain-containing protein</fullName>
    </submittedName>
</protein>
<dbReference type="PATRIC" id="fig|1128398.3.peg.666"/>
<dbReference type="KEGG" id="cad:Curi_c06290"/>